<dbReference type="Gene3D" id="2.60.120.1570">
    <property type="entry name" value="Peptide-N-glycosidase F, N-terminal domain"/>
    <property type="match status" value="1"/>
</dbReference>
<evidence type="ECO:0000259" key="3">
    <source>
        <dbReference type="SMART" id="SM01290"/>
    </source>
</evidence>
<organism evidence="4 5">
    <name type="scientific">Marinifilum flexuosum</name>
    <dbReference type="NCBI Taxonomy" id="1117708"/>
    <lineage>
        <taxon>Bacteria</taxon>
        <taxon>Pseudomonadati</taxon>
        <taxon>Bacteroidota</taxon>
        <taxon>Bacteroidia</taxon>
        <taxon>Marinilabiliales</taxon>
        <taxon>Marinifilaceae</taxon>
    </lineage>
</organism>
<keyword evidence="5" id="KW-1185">Reference proteome</keyword>
<sequence length="557" mass="62902">MKTRILFLVSILSFSLLVSGAEKKEKGFKISYEQYSHGKLVPNRGVSATVINGIAQLSNSSKVESFFINYKSKNVVKVLKLKDGQFQQITPFSELPTAKETDEKETILGYECKKASFLIFSNRVDVWYTTEAKVSASPSLSVIIDNGLVLKYVVNGNRTILAKSIEKEKGFMEYPAENTPKIDQARYRELIIKSRYRTIPVFDKEQINFQGGITNPKEKILNHTYRFSKGTVIMKKIKMPDLNPEGSVFVKLTNWSNGDAYDRTGCVFTIANNDKNSMLTALKNGKEELPIYIDKKGVEYQGVVSDDNYTVPVELMRFFTSFGVGHFNEKRPINNYNWQDSVVYKQEVTELIPLQEDEVWIGVFIGNYDKGGHKVSLELNYYPPFEETAATEKYIQPLFYTLNVMEASGQNYGRMFKNDTLAVEFTLDENVEDLQLLYTSTGHGGWGNGDEFVPKVNQLLIDDELIFKHVPWRSDCATYRMSNPASGNFGNGLSSSDLSRSNWCPATLTSPYYIPLSNLKAGKHVIKVVIDQGDDEGSSFNHWSVSGILVGNKEISK</sequence>
<evidence type="ECO:0000256" key="2">
    <source>
        <dbReference type="SAM" id="SignalP"/>
    </source>
</evidence>
<feature type="domain" description="Peptide-N-glycosidase F N-terminal" evidence="3">
    <location>
        <begin position="198"/>
        <end position="381"/>
    </location>
</feature>
<dbReference type="Pfam" id="PF22252">
    <property type="entry name" value="PNGase_F-II_N"/>
    <property type="match status" value="1"/>
</dbReference>
<dbReference type="Proteomes" id="UP000284531">
    <property type="component" value="Unassembled WGS sequence"/>
</dbReference>
<dbReference type="EMBL" id="RAPQ01000008">
    <property type="protein sequence ID" value="RKE04749.1"/>
    <property type="molecule type" value="Genomic_DNA"/>
</dbReference>
<dbReference type="InterPro" id="IPR014784">
    <property type="entry name" value="Cu2_ascorb_mOase-like_C"/>
</dbReference>
<dbReference type="Pfam" id="PF09112">
    <property type="entry name" value="N-glycanase_N"/>
    <property type="match status" value="1"/>
</dbReference>
<evidence type="ECO:0000313" key="4">
    <source>
        <dbReference type="EMBL" id="RKE04749.1"/>
    </source>
</evidence>
<gene>
    <name evidence="4" type="ORF">BXY64_1776</name>
</gene>
<protein>
    <submittedName>
        <fullName evidence="4">GLPGLI family protein</fullName>
    </submittedName>
</protein>
<dbReference type="OrthoDB" id="6281169at2"/>
<dbReference type="SUPFAM" id="SSF49742">
    <property type="entry name" value="PHM/PNGase F"/>
    <property type="match status" value="1"/>
</dbReference>
<dbReference type="InterPro" id="IPR043022">
    <property type="entry name" value="PngaseF_N_sf"/>
</dbReference>
<reference evidence="4 5" key="1">
    <citation type="submission" date="2018-09" db="EMBL/GenBank/DDBJ databases">
        <title>Genomic Encyclopedia of Archaeal and Bacterial Type Strains, Phase II (KMG-II): from individual species to whole genera.</title>
        <authorList>
            <person name="Goeker M."/>
        </authorList>
    </citation>
    <scope>NUCLEOTIDE SEQUENCE [LARGE SCALE GENOMIC DNA]</scope>
    <source>
        <strain evidence="4 5">DSM 21950</strain>
    </source>
</reference>
<dbReference type="AlphaFoldDB" id="A0A419XB03"/>
<evidence type="ECO:0000313" key="5">
    <source>
        <dbReference type="Proteomes" id="UP000284531"/>
    </source>
</evidence>
<dbReference type="InterPro" id="IPR008977">
    <property type="entry name" value="PHM/PNGase_F_dom_sf"/>
</dbReference>
<name>A0A419XB03_9BACT</name>
<dbReference type="InterPro" id="IPR015197">
    <property type="entry name" value="PngaseF_C"/>
</dbReference>
<dbReference type="SMART" id="SM01290">
    <property type="entry name" value="N-glycanase_N"/>
    <property type="match status" value="1"/>
</dbReference>
<accession>A0A419XB03</accession>
<keyword evidence="2" id="KW-0732">Signal</keyword>
<dbReference type="RefSeq" id="WP_120239493.1">
    <property type="nucleotide sequence ID" value="NZ_RAPQ01000008.1"/>
</dbReference>
<evidence type="ECO:0000256" key="1">
    <source>
        <dbReference type="ARBA" id="ARBA00023157"/>
    </source>
</evidence>
<comment type="caution">
    <text evidence="4">The sequence shown here is derived from an EMBL/GenBank/DDBJ whole genome shotgun (WGS) entry which is preliminary data.</text>
</comment>
<keyword evidence="1" id="KW-1015">Disulfide bond</keyword>
<proteinExistence type="predicted"/>
<dbReference type="Pfam" id="PF09113">
    <property type="entry name" value="N-glycanase_C"/>
    <property type="match status" value="1"/>
</dbReference>
<dbReference type="Gene3D" id="2.60.120.230">
    <property type="match status" value="1"/>
</dbReference>
<feature type="signal peptide" evidence="2">
    <location>
        <begin position="1"/>
        <end position="20"/>
    </location>
</feature>
<dbReference type="InterPro" id="IPR015196">
    <property type="entry name" value="PngaseF_N"/>
</dbReference>
<feature type="chain" id="PRO_5019206130" evidence="2">
    <location>
        <begin position="21"/>
        <end position="557"/>
    </location>
</feature>
<dbReference type="GO" id="GO:0016715">
    <property type="term" value="F:oxidoreductase activity, acting on paired donors, with incorporation or reduction of molecular oxygen, reduced ascorbate as one donor, and incorporation of one atom of oxygen"/>
    <property type="evidence" value="ECO:0007669"/>
    <property type="project" value="InterPro"/>
</dbReference>